<dbReference type="Proteomes" id="UP001152300">
    <property type="component" value="Unassembled WGS sequence"/>
</dbReference>
<accession>A0A9X0AKU9</accession>
<dbReference type="AlphaFoldDB" id="A0A9X0AKU9"/>
<gene>
    <name evidence="1" type="ORF">OCU04_006969</name>
</gene>
<dbReference type="PANTHER" id="PTHR47064">
    <property type="entry name" value="PUTATIVE (AFU_ORTHOLOGUE AFUA_1G08990)-RELATED"/>
    <property type="match status" value="1"/>
</dbReference>
<keyword evidence="2" id="KW-1185">Reference proteome</keyword>
<evidence type="ECO:0000313" key="2">
    <source>
        <dbReference type="Proteomes" id="UP001152300"/>
    </source>
</evidence>
<evidence type="ECO:0000313" key="1">
    <source>
        <dbReference type="EMBL" id="KAJ8064646.1"/>
    </source>
</evidence>
<comment type="caution">
    <text evidence="1">The sequence shown here is derived from an EMBL/GenBank/DDBJ whole genome shotgun (WGS) entry which is preliminary data.</text>
</comment>
<organism evidence="1 2">
    <name type="scientific">Sclerotinia nivalis</name>
    <dbReference type="NCBI Taxonomy" id="352851"/>
    <lineage>
        <taxon>Eukaryota</taxon>
        <taxon>Fungi</taxon>
        <taxon>Dikarya</taxon>
        <taxon>Ascomycota</taxon>
        <taxon>Pezizomycotina</taxon>
        <taxon>Leotiomycetes</taxon>
        <taxon>Helotiales</taxon>
        <taxon>Sclerotiniaceae</taxon>
        <taxon>Sclerotinia</taxon>
    </lineage>
</organism>
<sequence length="76" mass="8590">MSNQLQLATYRFRPSTGEITVTDATLEHPNGIVFSRDGKTIYILDTGLETVGPVARKGNYDYSIRIYFTFTLARNI</sequence>
<dbReference type="InterPro" id="IPR052988">
    <property type="entry name" value="Oryzine_lactonohydrolase"/>
</dbReference>
<dbReference type="EMBL" id="JAPEIS010000007">
    <property type="protein sequence ID" value="KAJ8064646.1"/>
    <property type="molecule type" value="Genomic_DNA"/>
</dbReference>
<dbReference type="OrthoDB" id="423498at2759"/>
<reference evidence="1" key="1">
    <citation type="submission" date="2022-11" db="EMBL/GenBank/DDBJ databases">
        <title>Genome Resource of Sclerotinia nivalis Strain SnTB1, a Plant Pathogen Isolated from American Ginseng.</title>
        <authorList>
            <person name="Fan S."/>
        </authorList>
    </citation>
    <scope>NUCLEOTIDE SEQUENCE</scope>
    <source>
        <strain evidence="1">SnTB1</strain>
    </source>
</reference>
<dbReference type="SUPFAM" id="SSF63829">
    <property type="entry name" value="Calcium-dependent phosphotriesterase"/>
    <property type="match status" value="1"/>
</dbReference>
<dbReference type="PANTHER" id="PTHR47064:SF2">
    <property type="entry name" value="SMP-30_GLUCONOLACTONASE_LRE-LIKE REGION DOMAIN-CONTAINING PROTEIN-RELATED"/>
    <property type="match status" value="1"/>
</dbReference>
<name>A0A9X0AKU9_9HELO</name>
<evidence type="ECO:0008006" key="3">
    <source>
        <dbReference type="Google" id="ProtNLM"/>
    </source>
</evidence>
<dbReference type="Gene3D" id="2.120.10.30">
    <property type="entry name" value="TolB, C-terminal domain"/>
    <property type="match status" value="1"/>
</dbReference>
<protein>
    <recommendedName>
        <fullName evidence="3">SMP-30/Gluconolactonase/LRE-like region domain-containing protein</fullName>
    </recommendedName>
</protein>
<dbReference type="InterPro" id="IPR011042">
    <property type="entry name" value="6-blade_b-propeller_TolB-like"/>
</dbReference>
<proteinExistence type="predicted"/>